<evidence type="ECO:0000256" key="2">
    <source>
        <dbReference type="RuleBase" id="RU362080"/>
    </source>
</evidence>
<accession>A0A0D6PZW0</accession>
<dbReference type="Gene3D" id="3.40.1620.10">
    <property type="entry name" value="YefM-like domain"/>
    <property type="match status" value="1"/>
</dbReference>
<sequence>MSTTVTSSDVQKNFGAYHDRALTEPVKVTKYGRETVYIVSAQTFHALKQAQREAIAATDLNDHEIALIEAAEIPEEHRYTVGQ</sequence>
<comment type="function">
    <text evidence="2">Antitoxin component of a type II toxin-antitoxin (TA) system.</text>
</comment>
<dbReference type="InterPro" id="IPR036165">
    <property type="entry name" value="YefM-like_sf"/>
</dbReference>
<dbReference type="Pfam" id="PF02604">
    <property type="entry name" value="PhdYeFM_antitox"/>
    <property type="match status" value="1"/>
</dbReference>
<dbReference type="Proteomes" id="UP000032675">
    <property type="component" value="Unassembled WGS sequence"/>
</dbReference>
<name>A0A0D6PZW0_KOMEU</name>
<dbReference type="SUPFAM" id="SSF143120">
    <property type="entry name" value="YefM-like"/>
    <property type="match status" value="1"/>
</dbReference>
<proteinExistence type="inferred from homology"/>
<dbReference type="RefSeq" id="WP_012222748.1">
    <property type="nucleotide sequence ID" value="NZ_BANI01000101.1"/>
</dbReference>
<protein>
    <recommendedName>
        <fullName evidence="2">Antitoxin</fullName>
    </recommendedName>
</protein>
<dbReference type="EMBL" id="BANI01000101">
    <property type="protein sequence ID" value="GAN96852.1"/>
    <property type="molecule type" value="Genomic_DNA"/>
</dbReference>
<dbReference type="InterPro" id="IPR006442">
    <property type="entry name" value="Antitoxin_Phd/YefM"/>
</dbReference>
<comment type="caution">
    <text evidence="3">The sequence shown here is derived from an EMBL/GenBank/DDBJ whole genome shotgun (WGS) entry which is preliminary data.</text>
</comment>
<evidence type="ECO:0000313" key="4">
    <source>
        <dbReference type="Proteomes" id="UP000032675"/>
    </source>
</evidence>
<reference evidence="3 4" key="1">
    <citation type="submission" date="2012-11" db="EMBL/GenBank/DDBJ databases">
        <title>Whole genome sequence of Gluconacetobacter europaeus NBRC3261.</title>
        <authorList>
            <person name="Azuma Y."/>
            <person name="Higashiura N."/>
            <person name="Hirakawa H."/>
            <person name="Matsushita K."/>
        </authorList>
    </citation>
    <scope>NUCLEOTIDE SEQUENCE [LARGE SCALE GENOMIC DNA]</scope>
    <source>
        <strain evidence="3 4">NBRC 3261</strain>
    </source>
</reference>
<gene>
    <name evidence="3" type="ORF">Geu3261_0116_009</name>
</gene>
<organism evidence="3 4">
    <name type="scientific">Komagataeibacter europaeus NBRC 3261</name>
    <dbReference type="NCBI Taxonomy" id="1234669"/>
    <lineage>
        <taxon>Bacteria</taxon>
        <taxon>Pseudomonadati</taxon>
        <taxon>Pseudomonadota</taxon>
        <taxon>Alphaproteobacteria</taxon>
        <taxon>Acetobacterales</taxon>
        <taxon>Acetobacteraceae</taxon>
        <taxon>Komagataeibacter</taxon>
    </lineage>
</organism>
<comment type="similarity">
    <text evidence="1 2">Belongs to the phD/YefM antitoxin family.</text>
</comment>
<evidence type="ECO:0000256" key="1">
    <source>
        <dbReference type="ARBA" id="ARBA00009981"/>
    </source>
</evidence>
<dbReference type="AlphaFoldDB" id="A0A0D6PZW0"/>
<dbReference type="GeneID" id="91555938"/>
<evidence type="ECO:0000313" key="3">
    <source>
        <dbReference type="EMBL" id="GAN96852.1"/>
    </source>
</evidence>